<name>A0AAW5A129_9PSED</name>
<keyword evidence="7" id="KW-0732">Signal</keyword>
<feature type="domain" description="PapC N-terminal" evidence="12">
    <location>
        <begin position="2"/>
        <end position="126"/>
    </location>
</feature>
<dbReference type="Gene3D" id="2.60.40.3110">
    <property type="match status" value="1"/>
</dbReference>
<gene>
    <name evidence="13" type="ORF">GIW75_15220</name>
</gene>
<dbReference type="Pfam" id="PF00577">
    <property type="entry name" value="Usher"/>
    <property type="match status" value="1"/>
</dbReference>
<proteinExistence type="inferred from homology"/>
<dbReference type="Gene3D" id="2.60.40.2070">
    <property type="match status" value="1"/>
</dbReference>
<dbReference type="InterPro" id="IPR042186">
    <property type="entry name" value="FimD_plug_dom"/>
</dbReference>
<dbReference type="GO" id="GO:0009279">
    <property type="term" value="C:cell outer membrane"/>
    <property type="evidence" value="ECO:0007669"/>
    <property type="project" value="UniProtKB-SubCell"/>
</dbReference>
<protein>
    <submittedName>
        <fullName evidence="13">Fimbria/pilus outer membrane usher protein</fullName>
    </submittedName>
</protein>
<comment type="caution">
    <text evidence="13">The sequence shown here is derived from an EMBL/GenBank/DDBJ whole genome shotgun (WGS) entry which is preliminary data.</text>
</comment>
<dbReference type="GO" id="GO:0015473">
    <property type="term" value="F:fimbrial usher porin activity"/>
    <property type="evidence" value="ECO:0007669"/>
    <property type="project" value="InterPro"/>
</dbReference>
<dbReference type="InterPro" id="IPR037224">
    <property type="entry name" value="PapC_N_sf"/>
</dbReference>
<keyword evidence="3 10" id="KW-0813">Transport</keyword>
<evidence type="ECO:0000256" key="4">
    <source>
        <dbReference type="ARBA" id="ARBA00022452"/>
    </source>
</evidence>
<dbReference type="InterPro" id="IPR025885">
    <property type="entry name" value="PapC_N"/>
</dbReference>
<sequence>MVSQLAAGDDILPGTYLFDIYLNDQQIDQRELTFARREKDSAVAPCLSMEDYREYGVRLPVANEQPGCYDLVSTMGEVKMAIDAGVHRLDLYVPQTHLIARPQGAVSTKLYDQGINAGYLNYNLNGTQSRNRFNGTNAKADYYFASVNSGINLGPWRLRNDSTVDRQPEAGTQWRNIATWAETDIVSWRSRLMIGQGSTGNVIFDSFSFSGVQLASSSEMLPESLRGYAPVIRGVAASNARVEIRQNGYTVYSTQVPAGPFALNDVYPGTLSGDLQVSVIEADGTKKVFTVPYSAVPNMLRDGITDYQLNLGRYRDGRSQYQPNFIQAGVARGLSRDITPYGGVLVAQNYRAGVVGVGKNLGAWGALSLDLSLSDTDLASGDNKRGQSVRFLYSKSLNTLGTEFRLAGYRYSTAGYYDFNDAVAERDRWDSGVYRHDYLDDSQNYRGVPEWTEARQRSYYASSFNNKRQRLDLSVNQRIGDVSSLYLNISNQSYWGEVGQDRTVQAGFNSAYKNISYGLFVQDTRSNMVYGERSVNLTLSLPLGTGGRYINSSSSVSHTKRTGTTYNTGINGTLLDDSRLNYGAQVSHNAQAGSNSSVNLGYQGSKGNVDFNHRYGRQYQQTSLGMAGGLVVHEGGATLTQPLHNTLVLVEAKGAEGVGLDNQGGAAIDKSGFAVMTSAMPYRQNRVGLRTEDIGAGLEIPMPARDVVPTRGAIVRVKFDTHQGRNVLVHSKRPDGSVPPIGATVFGHDGRSNGVVGTDGEIFISGVADGDRLLVKWGSGAGDACSLVLPGNPGNMAQPTQGYDTVSLICNTVPEAPLP</sequence>
<dbReference type="InterPro" id="IPR043142">
    <property type="entry name" value="PapC-like_C_sf"/>
</dbReference>
<keyword evidence="9 10" id="KW-0998">Cell outer membrane</keyword>
<evidence type="ECO:0000259" key="11">
    <source>
        <dbReference type="Pfam" id="PF13953"/>
    </source>
</evidence>
<keyword evidence="8 10" id="KW-0472">Membrane</keyword>
<keyword evidence="14" id="KW-1185">Reference proteome</keyword>
<dbReference type="Gene3D" id="2.60.40.2610">
    <property type="entry name" value="Outer membrane usher protein FimD, plug domain"/>
    <property type="match status" value="1"/>
</dbReference>
<dbReference type="PANTHER" id="PTHR30451:SF21">
    <property type="entry name" value="FIMBRIAL USHER DOMAIN-CONTAINING PROTEIN YDET-RELATED"/>
    <property type="match status" value="1"/>
</dbReference>
<dbReference type="InterPro" id="IPR000015">
    <property type="entry name" value="Fimb_usher"/>
</dbReference>
<feature type="domain" description="PapC-like C-terminal" evidence="11">
    <location>
        <begin position="728"/>
        <end position="787"/>
    </location>
</feature>
<keyword evidence="6 10" id="KW-0812">Transmembrane</keyword>
<evidence type="ECO:0000256" key="3">
    <source>
        <dbReference type="ARBA" id="ARBA00022448"/>
    </source>
</evidence>
<dbReference type="Pfam" id="PF13953">
    <property type="entry name" value="PapC_C"/>
    <property type="match status" value="1"/>
</dbReference>
<keyword evidence="4" id="KW-1134">Transmembrane beta strand</keyword>
<evidence type="ECO:0000259" key="12">
    <source>
        <dbReference type="Pfam" id="PF13954"/>
    </source>
</evidence>
<dbReference type="FunFam" id="2.60.40.3110:FF:000001">
    <property type="entry name" value="Putative fimbrial outer membrane usher"/>
    <property type="match status" value="1"/>
</dbReference>
<organism evidence="13 14">
    <name type="scientific">Pseudomonas proteolytica</name>
    <dbReference type="NCBI Taxonomy" id="219574"/>
    <lineage>
        <taxon>Bacteria</taxon>
        <taxon>Pseudomonadati</taxon>
        <taxon>Pseudomonadota</taxon>
        <taxon>Gammaproteobacteria</taxon>
        <taxon>Pseudomonadales</taxon>
        <taxon>Pseudomonadaceae</taxon>
        <taxon>Pseudomonas</taxon>
    </lineage>
</organism>
<dbReference type="EMBL" id="WKEW01000048">
    <property type="protein sequence ID" value="MCF5058299.1"/>
    <property type="molecule type" value="Genomic_DNA"/>
</dbReference>
<evidence type="ECO:0000256" key="6">
    <source>
        <dbReference type="ARBA" id="ARBA00022692"/>
    </source>
</evidence>
<evidence type="ECO:0000256" key="9">
    <source>
        <dbReference type="ARBA" id="ARBA00023237"/>
    </source>
</evidence>
<evidence type="ECO:0000256" key="5">
    <source>
        <dbReference type="ARBA" id="ARBA00022558"/>
    </source>
</evidence>
<dbReference type="InterPro" id="IPR018030">
    <property type="entry name" value="Fimbrial_membr_usher_CS"/>
</dbReference>
<dbReference type="Pfam" id="PF13954">
    <property type="entry name" value="PapC_N"/>
    <property type="match status" value="1"/>
</dbReference>
<reference evidence="13 14" key="1">
    <citation type="submission" date="2019-11" db="EMBL/GenBank/DDBJ databases">
        <title>Epiphytic Pseudomonas syringae from cherry orchards.</title>
        <authorList>
            <person name="Hulin M.T."/>
        </authorList>
    </citation>
    <scope>NUCLEOTIDE SEQUENCE [LARGE SCALE GENOMIC DNA]</scope>
    <source>
        <strain evidence="13 14">PA-6-9F</strain>
    </source>
</reference>
<dbReference type="Gene3D" id="3.10.20.410">
    <property type="match status" value="1"/>
</dbReference>
<evidence type="ECO:0000256" key="2">
    <source>
        <dbReference type="ARBA" id="ARBA00008064"/>
    </source>
</evidence>
<dbReference type="PANTHER" id="PTHR30451">
    <property type="entry name" value="OUTER MEMBRANE USHER PROTEIN"/>
    <property type="match status" value="1"/>
</dbReference>
<dbReference type="PROSITE" id="PS01151">
    <property type="entry name" value="FIMBRIAL_USHER"/>
    <property type="match status" value="1"/>
</dbReference>
<dbReference type="InterPro" id="IPR025949">
    <property type="entry name" value="PapC-like_C"/>
</dbReference>
<comment type="subcellular location">
    <subcellularLocation>
        <location evidence="1 10">Cell outer membrane</location>
        <topology evidence="1 10">Multi-pass membrane protein</topology>
    </subcellularLocation>
</comment>
<dbReference type="SUPFAM" id="SSF141729">
    <property type="entry name" value="FimD N-terminal domain-like"/>
    <property type="match status" value="1"/>
</dbReference>
<dbReference type="Proteomes" id="UP000814172">
    <property type="component" value="Unassembled WGS sequence"/>
</dbReference>
<evidence type="ECO:0000256" key="7">
    <source>
        <dbReference type="ARBA" id="ARBA00022729"/>
    </source>
</evidence>
<evidence type="ECO:0000256" key="1">
    <source>
        <dbReference type="ARBA" id="ARBA00004571"/>
    </source>
</evidence>
<evidence type="ECO:0000313" key="13">
    <source>
        <dbReference type="EMBL" id="MCF5058299.1"/>
    </source>
</evidence>
<evidence type="ECO:0000256" key="10">
    <source>
        <dbReference type="RuleBase" id="RU003884"/>
    </source>
</evidence>
<evidence type="ECO:0000313" key="14">
    <source>
        <dbReference type="Proteomes" id="UP000814172"/>
    </source>
</evidence>
<dbReference type="AlphaFoldDB" id="A0AAW5A129"/>
<accession>A0AAW5A129</accession>
<comment type="similarity">
    <text evidence="2 10">Belongs to the fimbrial export usher family.</text>
</comment>
<keyword evidence="5 10" id="KW-1029">Fimbrium biogenesis</keyword>
<evidence type="ECO:0000256" key="8">
    <source>
        <dbReference type="ARBA" id="ARBA00023136"/>
    </source>
</evidence>
<dbReference type="GO" id="GO:0009297">
    <property type="term" value="P:pilus assembly"/>
    <property type="evidence" value="ECO:0007669"/>
    <property type="project" value="InterPro"/>
</dbReference>